<accession>Q0FXV5</accession>
<dbReference type="eggNOG" id="ENOG502ZC7I">
    <property type="taxonomic scope" value="Bacteria"/>
</dbReference>
<feature type="compositionally biased region" description="Basic and acidic residues" evidence="1">
    <location>
        <begin position="346"/>
        <end position="370"/>
    </location>
</feature>
<gene>
    <name evidence="2" type="ORF">FP2506_00150</name>
</gene>
<keyword evidence="3" id="KW-1185">Reference proteome</keyword>
<name>Q0FXV5_9HYPH</name>
<organism evidence="2 3">
    <name type="scientific">Fulvimarina pelagi HTCC2506</name>
    <dbReference type="NCBI Taxonomy" id="314231"/>
    <lineage>
        <taxon>Bacteria</taxon>
        <taxon>Pseudomonadati</taxon>
        <taxon>Pseudomonadota</taxon>
        <taxon>Alphaproteobacteria</taxon>
        <taxon>Hyphomicrobiales</taxon>
        <taxon>Aurantimonadaceae</taxon>
        <taxon>Fulvimarina</taxon>
    </lineage>
</organism>
<dbReference type="EMBL" id="AATP01000012">
    <property type="protein sequence ID" value="EAU39778.1"/>
    <property type="molecule type" value="Genomic_DNA"/>
</dbReference>
<dbReference type="HOGENOM" id="CLU_661997_0_0_5"/>
<dbReference type="AlphaFoldDB" id="Q0FXV5"/>
<protein>
    <submittedName>
        <fullName evidence="2">Uncharacterized protein</fullName>
    </submittedName>
</protein>
<reference evidence="2 3" key="1">
    <citation type="journal article" date="2010" name="J. Bacteriol.">
        <title>Genome sequence of Fulvimarina pelagi HTCC2506T, a Mn(II)-oxidizing alphaproteobacterium possessing an aerobic anoxygenic photosynthetic gene cluster and Xanthorhodopsin.</title>
        <authorList>
            <person name="Kang I."/>
            <person name="Oh H.M."/>
            <person name="Lim S.I."/>
            <person name="Ferriera S."/>
            <person name="Giovannoni S.J."/>
            <person name="Cho J.C."/>
        </authorList>
    </citation>
    <scope>NUCLEOTIDE SEQUENCE [LARGE SCALE GENOMIC DNA]</scope>
    <source>
        <strain evidence="2 3">HTCC2506</strain>
    </source>
</reference>
<evidence type="ECO:0000313" key="2">
    <source>
        <dbReference type="EMBL" id="EAU39778.1"/>
    </source>
</evidence>
<dbReference type="STRING" id="217511.GCA_001463845_03310"/>
<proteinExistence type="predicted"/>
<dbReference type="SUPFAM" id="SSF56770">
    <property type="entry name" value="HydA/Nqo6-like"/>
    <property type="match status" value="1"/>
</dbReference>
<feature type="region of interest" description="Disordered" evidence="1">
    <location>
        <begin position="344"/>
        <end position="391"/>
    </location>
</feature>
<evidence type="ECO:0000256" key="1">
    <source>
        <dbReference type="SAM" id="MobiDB-lite"/>
    </source>
</evidence>
<sequence length="391" mass="42241">MAVFVAIGEGMRDRLERLFNDARFVRAASPRHAAIFLIAGRMRLEDREDLRRLHDQMPHPRVTLLWNAEVGEALGDAEVFTGSTLEVDIEASEAGRSDDAVRDRLEKLWQELASGERSSEPDLLHDEPPNSWEGIGPHGQGGQGMMGGTPYGRPMAMTSDDLRDGLALDLYTARFGPFLPMFPPGLLLEMTLQGDVIQSVKVVRPPLSQAGGNDVPAALLRLARLLDVLGLPVLGQRARLAAVGGATSVPLEKLSRAIHWAGATLAIPRGLGAVEGYGDTRTRFANLVSVANGFSPAMWPGLTRSAHLSSILPGLEWSEAMLVLNSFDDETLSTLAAIVEGADEDRDGHDHDSGHMHHDHGGPHDHDRHQGHGGRGSHLGNDYHGRHGGHA</sequence>
<evidence type="ECO:0000313" key="3">
    <source>
        <dbReference type="Proteomes" id="UP000004310"/>
    </source>
</evidence>
<dbReference type="Proteomes" id="UP000004310">
    <property type="component" value="Unassembled WGS sequence"/>
</dbReference>
<comment type="caution">
    <text evidence="2">The sequence shown here is derived from an EMBL/GenBank/DDBJ whole genome shotgun (WGS) entry which is preliminary data.</text>
</comment>